<evidence type="ECO:0000313" key="1">
    <source>
        <dbReference type="EMBL" id="CAK9309147.1"/>
    </source>
</evidence>
<protein>
    <submittedName>
        <fullName evidence="1">Uncharacterized protein</fullName>
    </submittedName>
</protein>
<proteinExistence type="predicted"/>
<name>A0ABP0XN57_9ROSI</name>
<sequence>MLCGNLVTRLRKDCLEFSSVLLGVGMYQWLGGGDFNEITSYGEKEGGCIKSEYLMSAFLKVIDWCQLRDLGFEDRLQELKEILRGFSMNKRDIGELEQEKNDFLGGSHYKVVPPKIPLAIRYFKTLFITSSPSLKVIGNITECIP</sequence>
<dbReference type="EMBL" id="OZ021735">
    <property type="protein sequence ID" value="CAK9309147.1"/>
    <property type="molecule type" value="Genomic_DNA"/>
</dbReference>
<dbReference type="Proteomes" id="UP001642487">
    <property type="component" value="Chromosome 1"/>
</dbReference>
<evidence type="ECO:0000313" key="2">
    <source>
        <dbReference type="Proteomes" id="UP001642487"/>
    </source>
</evidence>
<keyword evidence="2" id="KW-1185">Reference proteome</keyword>
<accession>A0ABP0XN57</accession>
<organism evidence="1 2">
    <name type="scientific">Citrullus colocynthis</name>
    <name type="common">colocynth</name>
    <dbReference type="NCBI Taxonomy" id="252529"/>
    <lineage>
        <taxon>Eukaryota</taxon>
        <taxon>Viridiplantae</taxon>
        <taxon>Streptophyta</taxon>
        <taxon>Embryophyta</taxon>
        <taxon>Tracheophyta</taxon>
        <taxon>Spermatophyta</taxon>
        <taxon>Magnoliopsida</taxon>
        <taxon>eudicotyledons</taxon>
        <taxon>Gunneridae</taxon>
        <taxon>Pentapetalae</taxon>
        <taxon>rosids</taxon>
        <taxon>fabids</taxon>
        <taxon>Cucurbitales</taxon>
        <taxon>Cucurbitaceae</taxon>
        <taxon>Benincaseae</taxon>
        <taxon>Citrullus</taxon>
    </lineage>
</organism>
<gene>
    <name evidence="1" type="ORF">CITCOLO1_LOCUS686</name>
</gene>
<reference evidence="1 2" key="1">
    <citation type="submission" date="2024-03" db="EMBL/GenBank/DDBJ databases">
        <authorList>
            <person name="Gkanogiannis A."/>
            <person name="Becerra Lopez-Lavalle L."/>
        </authorList>
    </citation>
    <scope>NUCLEOTIDE SEQUENCE [LARGE SCALE GENOMIC DNA]</scope>
</reference>